<dbReference type="PANTHER" id="PTHR46550:SF2">
    <property type="entry name" value="EXPRESSED SEQUENCE C85627-RELATED"/>
    <property type="match status" value="1"/>
</dbReference>
<name>F6R527_ORNAN</name>
<dbReference type="PANTHER" id="PTHR46550">
    <property type="entry name" value="F-BOX ONLY PROTEIN 3"/>
    <property type="match status" value="1"/>
</dbReference>
<evidence type="ECO:0000256" key="1">
    <source>
        <dbReference type="ARBA" id="ARBA00004906"/>
    </source>
</evidence>
<dbReference type="Gene3D" id="1.20.1280.50">
    <property type="match status" value="1"/>
</dbReference>
<accession>F6R527</accession>
<dbReference type="Ensembl" id="ENSOANT00000030987.3">
    <property type="protein sequence ID" value="ENSOANP00000027187.3"/>
    <property type="gene ID" value="ENSOANG00000021360.3"/>
</dbReference>
<dbReference type="OrthoDB" id="63265at2759"/>
<dbReference type="RefSeq" id="XP_007653603.1">
    <property type="nucleotide sequence ID" value="XM_007655413.3"/>
</dbReference>
<dbReference type="FunCoup" id="F6R527">
    <property type="interactions" value="13"/>
</dbReference>
<dbReference type="InterPro" id="IPR001810">
    <property type="entry name" value="F-box_dom"/>
</dbReference>
<feature type="domain" description="F-box" evidence="3">
    <location>
        <begin position="1"/>
        <end position="44"/>
    </location>
</feature>
<dbReference type="GeneID" id="103164725"/>
<dbReference type="InterPro" id="IPR036047">
    <property type="entry name" value="F-box-like_dom_sf"/>
</dbReference>
<reference evidence="4" key="3">
    <citation type="submission" date="2025-09" db="UniProtKB">
        <authorList>
            <consortium name="Ensembl"/>
        </authorList>
    </citation>
    <scope>IDENTIFICATION</scope>
    <source>
        <strain evidence="4">Glennie</strain>
    </source>
</reference>
<keyword evidence="5" id="KW-1185">Reference proteome</keyword>
<dbReference type="SUPFAM" id="SSF81383">
    <property type="entry name" value="F-box domain"/>
    <property type="match status" value="1"/>
</dbReference>
<dbReference type="InterPro" id="IPR036322">
    <property type="entry name" value="WD40_repeat_dom_sf"/>
</dbReference>
<dbReference type="SMART" id="SM00320">
    <property type="entry name" value="WD40"/>
    <property type="match status" value="3"/>
</dbReference>
<dbReference type="InParanoid" id="F6R527"/>
<dbReference type="GeneTree" id="ENSGT00940000162955"/>
<reference evidence="4" key="2">
    <citation type="submission" date="2025-08" db="UniProtKB">
        <authorList>
            <consortium name="Ensembl"/>
        </authorList>
    </citation>
    <scope>IDENTIFICATION</scope>
    <source>
        <strain evidence="4">Glennie</strain>
    </source>
</reference>
<dbReference type="OMA" id="CSPDQQW"/>
<dbReference type="STRING" id="9258.ENSOANP00000027187"/>
<dbReference type="SUPFAM" id="SSF50978">
    <property type="entry name" value="WD40 repeat-like"/>
    <property type="match status" value="1"/>
</dbReference>
<evidence type="ECO:0000313" key="4">
    <source>
        <dbReference type="Ensembl" id="ENSOANP00000027187.3"/>
    </source>
</evidence>
<dbReference type="Bgee" id="ENSOANG00000021360">
    <property type="expression patterns" value="Expressed in testis and 8 other cell types or tissues"/>
</dbReference>
<keyword evidence="2" id="KW-0833">Ubl conjugation pathway</keyword>
<sequence length="466" mass="51652">MGSLSLDGLLHVFSFLEAPDLLRAAQVDKFWNAAADSTALWRKLCLERWVFCNVSHSSFETFTWKEYYLHRSQLEHKMASGSPSTDYISKAIKGFKGEIISMAYLTAYEYSFQKQERSIMCTLGSDGLIQAWDIHEGEEIWSRCVPDLPPQSLVTLPRFQLVITTHVKGTIKVWNGETGAEQASFSTHSSSCTLATYMANDSPFLTAATAGGTLYTLTVPHLNEVSRVTASQSSNVNLLLCSTNMKWIVTGSIVNLESPTKVFHIDSLTSPSEDNLPLSTCLPIMNCAAASWAPSEEARLTIMHGDGWAGHMSITTFDIITKKSKYKMEIQAHEVASCVLPETTTRSSLLRSHGADMILLGTGCELKLFSIFGTQLAVFQDHQRTISSIWVDPSRVITASWDLSLRVYMWKRESNTTVLKSCYHLLGGSHRWARGFTDVTCDGVSIVGALAGRDGTDFLRAYTFSL</sequence>
<dbReference type="KEGG" id="oaa:103164725"/>
<gene>
    <name evidence="4" type="primary">FBXW12</name>
</gene>
<dbReference type="HOGENOM" id="CLU_046549_1_0_1"/>
<dbReference type="CTD" id="285231"/>
<dbReference type="InterPro" id="IPR015943">
    <property type="entry name" value="WD40/YVTN_repeat-like_dom_sf"/>
</dbReference>
<organism evidence="4 5">
    <name type="scientific">Ornithorhynchus anatinus</name>
    <name type="common">Duckbill platypus</name>
    <dbReference type="NCBI Taxonomy" id="9258"/>
    <lineage>
        <taxon>Eukaryota</taxon>
        <taxon>Metazoa</taxon>
        <taxon>Chordata</taxon>
        <taxon>Craniata</taxon>
        <taxon>Vertebrata</taxon>
        <taxon>Euteleostomi</taxon>
        <taxon>Mammalia</taxon>
        <taxon>Monotremata</taxon>
        <taxon>Ornithorhynchidae</taxon>
        <taxon>Ornithorhynchus</taxon>
    </lineage>
</organism>
<dbReference type="InterPro" id="IPR001680">
    <property type="entry name" value="WD40_rpt"/>
</dbReference>
<evidence type="ECO:0000259" key="3">
    <source>
        <dbReference type="PROSITE" id="PS50181"/>
    </source>
</evidence>
<proteinExistence type="predicted"/>
<evidence type="ECO:0000256" key="2">
    <source>
        <dbReference type="ARBA" id="ARBA00022786"/>
    </source>
</evidence>
<dbReference type="InterPro" id="IPR052121">
    <property type="entry name" value="F-box_SCF_Substrate_Recog"/>
</dbReference>
<dbReference type="eggNOG" id="ENOG502R86T">
    <property type="taxonomic scope" value="Eukaryota"/>
</dbReference>
<comment type="pathway">
    <text evidence="1">Protein modification; protein ubiquitination.</text>
</comment>
<dbReference type="Gene3D" id="2.130.10.10">
    <property type="entry name" value="YVTN repeat-like/Quinoprotein amine dehydrogenase"/>
    <property type="match status" value="1"/>
</dbReference>
<protein>
    <submittedName>
        <fullName evidence="4">F-box and WD repeat domain containing 12</fullName>
    </submittedName>
</protein>
<dbReference type="PROSITE" id="PS50181">
    <property type="entry name" value="FBOX"/>
    <property type="match status" value="1"/>
</dbReference>
<dbReference type="Pfam" id="PF12937">
    <property type="entry name" value="F-box-like"/>
    <property type="match status" value="1"/>
</dbReference>
<reference evidence="4 5" key="1">
    <citation type="journal article" date="2008" name="Nature">
        <title>Genome analysis of the platypus reveals unique signatures of evolution.</title>
        <authorList>
            <person name="Warren W.C."/>
            <person name="Hillier L.W."/>
            <person name="Marshall Graves J.A."/>
            <person name="Birney E."/>
            <person name="Ponting C.P."/>
            <person name="Grutzner F."/>
            <person name="Belov K."/>
            <person name="Miller W."/>
            <person name="Clarke L."/>
            <person name="Chinwalla A.T."/>
            <person name="Yang S.P."/>
            <person name="Heger A."/>
            <person name="Locke D.P."/>
            <person name="Miethke P."/>
            <person name="Waters P.D."/>
            <person name="Veyrunes F."/>
            <person name="Fulton L."/>
            <person name="Fulton B."/>
            <person name="Graves T."/>
            <person name="Wallis J."/>
            <person name="Puente X.S."/>
            <person name="Lopez-Otin C."/>
            <person name="Ordonez G.R."/>
            <person name="Eichler E.E."/>
            <person name="Chen L."/>
            <person name="Cheng Z."/>
            <person name="Deakin J.E."/>
            <person name="Alsop A."/>
            <person name="Thompson K."/>
            <person name="Kirby P."/>
            <person name="Papenfuss A.T."/>
            <person name="Wakefield M.J."/>
            <person name="Olender T."/>
            <person name="Lancet D."/>
            <person name="Huttley G.A."/>
            <person name="Smit A.F."/>
            <person name="Pask A."/>
            <person name="Temple-Smith P."/>
            <person name="Batzer M.A."/>
            <person name="Walker J.A."/>
            <person name="Konkel M.K."/>
            <person name="Harris R.S."/>
            <person name="Whittington C.M."/>
            <person name="Wong E.S."/>
            <person name="Gemmell N.J."/>
            <person name="Buschiazzo E."/>
            <person name="Vargas Jentzsch I.M."/>
            <person name="Merkel A."/>
            <person name="Schmitz J."/>
            <person name="Zemann A."/>
            <person name="Churakov G."/>
            <person name="Kriegs J.O."/>
            <person name="Brosius J."/>
            <person name="Murchison E.P."/>
            <person name="Sachidanandam R."/>
            <person name="Smith C."/>
            <person name="Hannon G.J."/>
            <person name="Tsend-Ayush E."/>
            <person name="McMillan D."/>
            <person name="Attenborough R."/>
            <person name="Rens W."/>
            <person name="Ferguson-Smith M."/>
            <person name="Lefevre C.M."/>
            <person name="Sharp J.A."/>
            <person name="Nicholas K.R."/>
            <person name="Ray D.A."/>
            <person name="Kube M."/>
            <person name="Reinhardt R."/>
            <person name="Pringle T.H."/>
            <person name="Taylor J."/>
            <person name="Jones R.C."/>
            <person name="Nixon B."/>
            <person name="Dacheux J.L."/>
            <person name="Niwa H."/>
            <person name="Sekita Y."/>
            <person name="Huang X."/>
            <person name="Stark A."/>
            <person name="Kheradpour P."/>
            <person name="Kellis M."/>
            <person name="Flicek P."/>
            <person name="Chen Y."/>
            <person name="Webber C."/>
            <person name="Hardison R."/>
            <person name="Nelson J."/>
            <person name="Hallsworth-Pepin K."/>
            <person name="Delehaunty K."/>
            <person name="Markovic C."/>
            <person name="Minx P."/>
            <person name="Feng Y."/>
            <person name="Kremitzki C."/>
            <person name="Mitreva M."/>
            <person name="Glasscock J."/>
            <person name="Wylie T."/>
            <person name="Wohldmann P."/>
            <person name="Thiru P."/>
            <person name="Nhan M.N."/>
            <person name="Pohl C.S."/>
            <person name="Smith S.M."/>
            <person name="Hou S."/>
            <person name="Nefedov M."/>
            <person name="de Jong P.J."/>
            <person name="Renfree M.B."/>
            <person name="Mardis E.R."/>
            <person name="Wilson R.K."/>
        </authorList>
    </citation>
    <scope>NUCLEOTIDE SEQUENCE [LARGE SCALE GENOMIC DNA]</scope>
    <source>
        <strain evidence="4 5">Glennie</strain>
    </source>
</reference>
<evidence type="ECO:0000313" key="5">
    <source>
        <dbReference type="Proteomes" id="UP000002279"/>
    </source>
</evidence>
<dbReference type="Proteomes" id="UP000002279">
    <property type="component" value="Chromosome X1"/>
</dbReference>
<dbReference type="AlphaFoldDB" id="F6R527"/>